<dbReference type="AlphaFoldDB" id="A0A926VMC1"/>
<organism evidence="1 2">
    <name type="scientific">Aerosakkonema funiforme FACHB-1375</name>
    <dbReference type="NCBI Taxonomy" id="2949571"/>
    <lineage>
        <taxon>Bacteria</taxon>
        <taxon>Bacillati</taxon>
        <taxon>Cyanobacteriota</taxon>
        <taxon>Cyanophyceae</taxon>
        <taxon>Oscillatoriophycideae</taxon>
        <taxon>Aerosakkonematales</taxon>
        <taxon>Aerosakkonemataceae</taxon>
        <taxon>Aerosakkonema</taxon>
    </lineage>
</organism>
<proteinExistence type="predicted"/>
<evidence type="ECO:0000313" key="1">
    <source>
        <dbReference type="EMBL" id="MBD2185114.1"/>
    </source>
</evidence>
<protein>
    <submittedName>
        <fullName evidence="1">Uncharacterized protein</fullName>
    </submittedName>
</protein>
<gene>
    <name evidence="1" type="ORF">H6G03_29265</name>
</gene>
<dbReference type="RefSeq" id="WP_190472846.1">
    <property type="nucleotide sequence ID" value="NZ_JACJPW010000107.1"/>
</dbReference>
<reference evidence="1" key="2">
    <citation type="submission" date="2020-08" db="EMBL/GenBank/DDBJ databases">
        <authorList>
            <person name="Chen M."/>
            <person name="Teng W."/>
            <person name="Zhao L."/>
            <person name="Hu C."/>
            <person name="Zhou Y."/>
            <person name="Han B."/>
            <person name="Song L."/>
            <person name="Shu W."/>
        </authorList>
    </citation>
    <scope>NUCLEOTIDE SEQUENCE</scope>
    <source>
        <strain evidence="1">FACHB-1375</strain>
    </source>
</reference>
<reference evidence="1" key="1">
    <citation type="journal article" date="2015" name="ISME J.">
        <title>Draft Genome Sequence of Streptomyces incarnatus NRRL8089, which Produces the Nucleoside Antibiotic Sinefungin.</title>
        <authorList>
            <person name="Oshima K."/>
            <person name="Hattori M."/>
            <person name="Shimizu H."/>
            <person name="Fukuda K."/>
            <person name="Nemoto M."/>
            <person name="Inagaki K."/>
            <person name="Tamura T."/>
        </authorList>
    </citation>
    <scope>NUCLEOTIDE SEQUENCE</scope>
    <source>
        <strain evidence="1">FACHB-1375</strain>
    </source>
</reference>
<sequence length="137" mass="16141">MSRKYIIFRAEWNEEEGAENRLLAHTGAITDILAEHFDSSDRPLPSPGYRLREFHRVEQFFDRQFPNASTHTRIGDWEVTRVEKYAPETMSEFEAIVVCYCRYAPVITPLEPMPKIQVSEELQELQSIDRRRDIAPR</sequence>
<dbReference type="EMBL" id="JACJPW010000107">
    <property type="protein sequence ID" value="MBD2185114.1"/>
    <property type="molecule type" value="Genomic_DNA"/>
</dbReference>
<comment type="caution">
    <text evidence="1">The sequence shown here is derived from an EMBL/GenBank/DDBJ whole genome shotgun (WGS) entry which is preliminary data.</text>
</comment>
<evidence type="ECO:0000313" key="2">
    <source>
        <dbReference type="Proteomes" id="UP000641646"/>
    </source>
</evidence>
<keyword evidence="2" id="KW-1185">Reference proteome</keyword>
<accession>A0A926VMC1</accession>
<name>A0A926VMC1_9CYAN</name>
<dbReference type="Proteomes" id="UP000641646">
    <property type="component" value="Unassembled WGS sequence"/>
</dbReference>